<dbReference type="PRINTS" id="PR00990">
    <property type="entry name" value="RIBOKINASE"/>
</dbReference>
<accession>S0FIR0</accession>
<comment type="catalytic activity">
    <reaction evidence="12">
        <text>D-ribose + ATP = D-ribose 5-phosphate + ADP + H(+)</text>
        <dbReference type="Rhea" id="RHEA:13697"/>
        <dbReference type="ChEBI" id="CHEBI:15378"/>
        <dbReference type="ChEBI" id="CHEBI:30616"/>
        <dbReference type="ChEBI" id="CHEBI:47013"/>
        <dbReference type="ChEBI" id="CHEBI:78346"/>
        <dbReference type="ChEBI" id="CHEBI:456216"/>
        <dbReference type="EC" id="2.7.1.15"/>
    </reaction>
</comment>
<dbReference type="InterPro" id="IPR011611">
    <property type="entry name" value="PfkB_dom"/>
</dbReference>
<dbReference type="InterPro" id="IPR029056">
    <property type="entry name" value="Ribokinase-like"/>
</dbReference>
<evidence type="ECO:0000313" key="15">
    <source>
        <dbReference type="Proteomes" id="UP000014155"/>
    </source>
</evidence>
<evidence type="ECO:0000256" key="1">
    <source>
        <dbReference type="ARBA" id="ARBA00005380"/>
    </source>
</evidence>
<dbReference type="PROSITE" id="PS00583">
    <property type="entry name" value="PFKB_KINASES_1"/>
    <property type="match status" value="1"/>
</dbReference>
<comment type="function">
    <text evidence="12">Catalyzes the phosphorylation of ribose at O-5 in a reaction requiring ATP and magnesium. The resulting D-ribose-5-phosphate can then be used either for sythesis of nucleotides, histidine, and tryptophan, or as a component of the pentose phosphate pathway.</text>
</comment>
<feature type="domain" description="Carbohydrate kinase PfkB" evidence="13">
    <location>
        <begin position="1"/>
        <end position="286"/>
    </location>
</feature>
<dbReference type="STRING" id="1195236.CTER_4225"/>
<feature type="binding site" evidence="12">
    <location>
        <position position="137"/>
    </location>
    <ligand>
        <name>substrate</name>
    </ligand>
</feature>
<comment type="pathway">
    <text evidence="12">Carbohydrate metabolism; D-ribose degradation; D-ribose 5-phosphate from beta-D-ribopyranose: step 2/2.</text>
</comment>
<gene>
    <name evidence="12" type="primary">rbsK</name>
    <name evidence="14" type="ORF">CTER_4225</name>
</gene>
<feature type="binding site" evidence="12">
    <location>
        <position position="274"/>
    </location>
    <ligand>
        <name>K(+)</name>
        <dbReference type="ChEBI" id="CHEBI:29103"/>
    </ligand>
</feature>
<feature type="binding site" evidence="12">
    <location>
        <position position="283"/>
    </location>
    <ligand>
        <name>K(+)</name>
        <dbReference type="ChEBI" id="CHEBI:29103"/>
    </ligand>
</feature>
<feature type="binding site" evidence="12">
    <location>
        <begin position="11"/>
        <end position="13"/>
    </location>
    <ligand>
        <name>substrate</name>
    </ligand>
</feature>
<feature type="binding site" evidence="12">
    <location>
        <begin position="243"/>
        <end position="244"/>
    </location>
    <ligand>
        <name>ATP</name>
        <dbReference type="ChEBI" id="CHEBI:30616"/>
    </ligand>
</feature>
<comment type="similarity">
    <text evidence="1">Belongs to the carbohydrate kinase pfkB family.</text>
</comment>
<dbReference type="EC" id="2.7.1.15" evidence="2 12"/>
<evidence type="ECO:0000256" key="7">
    <source>
        <dbReference type="ARBA" id="ARBA00022777"/>
    </source>
</evidence>
<dbReference type="GO" id="GO:0004747">
    <property type="term" value="F:ribokinase activity"/>
    <property type="evidence" value="ECO:0007669"/>
    <property type="project" value="UniProtKB-UniRule"/>
</dbReference>
<dbReference type="eggNOG" id="COG0524">
    <property type="taxonomic scope" value="Bacteria"/>
</dbReference>
<dbReference type="InterPro" id="IPR011877">
    <property type="entry name" value="Ribokinase"/>
</dbReference>
<feature type="binding site" evidence="12">
    <location>
        <position position="240"/>
    </location>
    <ligand>
        <name>K(+)</name>
        <dbReference type="ChEBI" id="CHEBI:29103"/>
    </ligand>
</feature>
<evidence type="ECO:0000256" key="2">
    <source>
        <dbReference type="ARBA" id="ARBA00012035"/>
    </source>
</evidence>
<dbReference type="InterPro" id="IPR002173">
    <property type="entry name" value="Carboh/pur_kinase_PfkB_CS"/>
</dbReference>
<proteinExistence type="inferred from homology"/>
<evidence type="ECO:0000256" key="12">
    <source>
        <dbReference type="HAMAP-Rule" id="MF_01987"/>
    </source>
</evidence>
<dbReference type="Proteomes" id="UP000014155">
    <property type="component" value="Unassembled WGS sequence"/>
</dbReference>
<dbReference type="Pfam" id="PF00294">
    <property type="entry name" value="PfkB"/>
    <property type="match status" value="1"/>
</dbReference>
<comment type="caution">
    <text evidence="12">Lacks conserved residue(s) required for the propagation of feature annotation.</text>
</comment>
<dbReference type="GO" id="GO:0046872">
    <property type="term" value="F:metal ion binding"/>
    <property type="evidence" value="ECO:0007669"/>
    <property type="project" value="UniProtKB-KW"/>
</dbReference>
<reference evidence="14 15" key="1">
    <citation type="journal article" date="2013" name="Genome Announc.">
        <title>Draft Genome Sequence of the Cellulolytic, Mesophilic, Anaerobic Bacterium Clostridium termitidis Strain CT1112 (DSM 5398).</title>
        <authorList>
            <person name="Lal S."/>
            <person name="Ramachandran U."/>
            <person name="Zhang X."/>
            <person name="Munir R."/>
            <person name="Sparling R."/>
            <person name="Levin D.B."/>
        </authorList>
    </citation>
    <scope>NUCLEOTIDE SEQUENCE [LARGE SCALE GENOMIC DNA]</scope>
    <source>
        <strain evidence="14 15">CT1112</strain>
    </source>
</reference>
<comment type="similarity">
    <text evidence="12">Belongs to the carbohydrate kinase PfkB family. Ribokinase subfamily.</text>
</comment>
<keyword evidence="15" id="KW-1185">Reference proteome</keyword>
<dbReference type="SUPFAM" id="SSF53613">
    <property type="entry name" value="Ribokinase-like"/>
    <property type="match status" value="1"/>
</dbReference>
<dbReference type="PATRIC" id="fig|1195236.3.peg.4400"/>
<dbReference type="UniPathway" id="UPA00916">
    <property type="reaction ID" value="UER00889"/>
</dbReference>
<evidence type="ECO:0000313" key="14">
    <source>
        <dbReference type="EMBL" id="EMS70081.1"/>
    </source>
</evidence>
<feature type="active site" description="Proton acceptor" evidence="12">
    <location>
        <position position="244"/>
    </location>
</feature>
<comment type="cofactor">
    <cofactor evidence="12">
        <name>Mg(2+)</name>
        <dbReference type="ChEBI" id="CHEBI:18420"/>
    </cofactor>
    <text evidence="12">Requires a divalent cation, most likely magnesium in vivo, as an electrophilic catalyst to aid phosphoryl group transfer. It is the chelate of the metal and the nucleotide that is the actual substrate.</text>
</comment>
<evidence type="ECO:0000256" key="3">
    <source>
        <dbReference type="ARBA" id="ARBA00016943"/>
    </source>
</evidence>
<keyword evidence="11 12" id="KW-0119">Carbohydrate metabolism</keyword>
<comment type="caution">
    <text evidence="14">The sequence shown here is derived from an EMBL/GenBank/DDBJ whole genome shotgun (WGS) entry which is preliminary data.</text>
</comment>
<dbReference type="CDD" id="cd01174">
    <property type="entry name" value="ribokinase"/>
    <property type="match status" value="1"/>
</dbReference>
<dbReference type="HAMAP" id="MF_01987">
    <property type="entry name" value="Ribokinase"/>
    <property type="match status" value="1"/>
</dbReference>
<evidence type="ECO:0000256" key="9">
    <source>
        <dbReference type="ARBA" id="ARBA00022842"/>
    </source>
</evidence>
<feature type="binding site" evidence="12">
    <location>
        <position position="180"/>
    </location>
    <ligand>
        <name>ATP</name>
        <dbReference type="ChEBI" id="CHEBI:30616"/>
    </ligand>
</feature>
<evidence type="ECO:0000256" key="6">
    <source>
        <dbReference type="ARBA" id="ARBA00022741"/>
    </source>
</evidence>
<dbReference type="PANTHER" id="PTHR10584:SF166">
    <property type="entry name" value="RIBOKINASE"/>
    <property type="match status" value="1"/>
</dbReference>
<dbReference type="InterPro" id="IPR002139">
    <property type="entry name" value="Ribo/fructo_kinase"/>
</dbReference>
<keyword evidence="5 12" id="KW-0479">Metal-binding</keyword>
<evidence type="ECO:0000256" key="10">
    <source>
        <dbReference type="ARBA" id="ARBA00022958"/>
    </source>
</evidence>
<feature type="binding site" evidence="12">
    <location>
        <begin position="39"/>
        <end position="43"/>
    </location>
    <ligand>
        <name>substrate</name>
    </ligand>
</feature>
<keyword evidence="8 12" id="KW-0067">ATP-binding</keyword>
<comment type="subunit">
    <text evidence="12">Homodimer.</text>
</comment>
<keyword evidence="4 12" id="KW-0808">Transferase</keyword>
<keyword evidence="7 12" id="KW-0418">Kinase</keyword>
<dbReference type="EMBL" id="AORV01000060">
    <property type="protein sequence ID" value="EMS70081.1"/>
    <property type="molecule type" value="Genomic_DNA"/>
</dbReference>
<dbReference type="GO" id="GO:0005524">
    <property type="term" value="F:ATP binding"/>
    <property type="evidence" value="ECO:0007669"/>
    <property type="project" value="UniProtKB-UniRule"/>
</dbReference>
<keyword evidence="12" id="KW-0963">Cytoplasm</keyword>
<dbReference type="Gene3D" id="3.40.1190.20">
    <property type="match status" value="1"/>
</dbReference>
<keyword evidence="9 12" id="KW-0460">Magnesium</keyword>
<dbReference type="AlphaFoldDB" id="S0FIR0"/>
<evidence type="ECO:0000256" key="11">
    <source>
        <dbReference type="ARBA" id="ARBA00023277"/>
    </source>
</evidence>
<evidence type="ECO:0000256" key="4">
    <source>
        <dbReference type="ARBA" id="ARBA00022679"/>
    </source>
</evidence>
<feature type="binding site" evidence="12">
    <location>
        <begin position="212"/>
        <end position="217"/>
    </location>
    <ligand>
        <name>ATP</name>
        <dbReference type="ChEBI" id="CHEBI:30616"/>
    </ligand>
</feature>
<evidence type="ECO:0000256" key="5">
    <source>
        <dbReference type="ARBA" id="ARBA00022723"/>
    </source>
</evidence>
<evidence type="ECO:0000259" key="13">
    <source>
        <dbReference type="Pfam" id="PF00294"/>
    </source>
</evidence>
<dbReference type="RefSeq" id="WP_004629158.1">
    <property type="nucleotide sequence ID" value="NZ_AORV01000060.1"/>
</dbReference>
<feature type="binding site" evidence="12">
    <location>
        <position position="244"/>
    </location>
    <ligand>
        <name>substrate</name>
    </ligand>
</feature>
<name>S0FIR0_RUMCE</name>
<feature type="binding site" evidence="12">
    <location>
        <position position="279"/>
    </location>
    <ligand>
        <name>K(+)</name>
        <dbReference type="ChEBI" id="CHEBI:29103"/>
    </ligand>
</feature>
<keyword evidence="6 12" id="KW-0547">Nucleotide-binding</keyword>
<protein>
    <recommendedName>
        <fullName evidence="3 12">Ribokinase</fullName>
        <shortName evidence="12">RK</shortName>
        <ecNumber evidence="2 12">2.7.1.15</ecNumber>
    </recommendedName>
</protein>
<keyword evidence="10 12" id="KW-0630">Potassium</keyword>
<feature type="binding site" evidence="12">
    <location>
        <position position="238"/>
    </location>
    <ligand>
        <name>K(+)</name>
        <dbReference type="ChEBI" id="CHEBI:29103"/>
    </ligand>
</feature>
<evidence type="ECO:0000256" key="8">
    <source>
        <dbReference type="ARBA" id="ARBA00022840"/>
    </source>
</evidence>
<sequence length="295" mass="31965">MNKILNFGSLNIDIVYSLDHIVRPGETISSREINTFCGGKGLNQSVAIARSGLEVYHAGKIGRDGAVIREALDGAGIKCDFLLESEGRTGNALIQKDKSGQNSIILFGGTNKEITAGEIDQILEQFSENDILISQNEISNVPYLLEEARKRKMKIAFNPSPMEDWIKNTSLEGITWLVINEIEGEDLTGSSKPEEITERLLEKYPDICIVLTLGKNGVIYSDKSGQFRHDAYNVKVVDTTAAGDTFLGYFIGSIAKGSDVPTSLKLASLAASLAVSKAGAVSSIPTVEMVMDMLE</sequence>
<dbReference type="GO" id="GO:0005737">
    <property type="term" value="C:cytoplasm"/>
    <property type="evidence" value="ECO:0007669"/>
    <property type="project" value="UniProtKB-SubCell"/>
</dbReference>
<comment type="subcellular location">
    <subcellularLocation>
        <location evidence="12">Cytoplasm</location>
    </subcellularLocation>
</comment>
<dbReference type="PANTHER" id="PTHR10584">
    <property type="entry name" value="SUGAR KINASE"/>
    <property type="match status" value="1"/>
</dbReference>
<organism evidence="14 15">
    <name type="scientific">Ruminiclostridium cellobioparum subsp. termitidis CT1112</name>
    <dbReference type="NCBI Taxonomy" id="1195236"/>
    <lineage>
        <taxon>Bacteria</taxon>
        <taxon>Bacillati</taxon>
        <taxon>Bacillota</taxon>
        <taxon>Clostridia</taxon>
        <taxon>Eubacteriales</taxon>
        <taxon>Oscillospiraceae</taxon>
        <taxon>Ruminiclostridium</taxon>
    </lineage>
</organism>
<feature type="binding site" evidence="12">
    <location>
        <position position="277"/>
    </location>
    <ligand>
        <name>K(+)</name>
        <dbReference type="ChEBI" id="CHEBI:29103"/>
    </ligand>
</feature>
<dbReference type="GO" id="GO:0019303">
    <property type="term" value="P:D-ribose catabolic process"/>
    <property type="evidence" value="ECO:0007669"/>
    <property type="project" value="UniProtKB-UniRule"/>
</dbReference>
<comment type="activity regulation">
    <text evidence="12">Activated by a monovalent cation that binds near, but not in, the active site. The most likely occupant of the site in vivo is potassium. Ion binding induces a conformational change that may alter substrate affinity.</text>
</comment>